<accession>A0A382LNZ3</accession>
<protein>
    <submittedName>
        <fullName evidence="1">Uncharacterized protein</fullName>
    </submittedName>
</protein>
<sequence length="52" mass="5813">MKRIIIISLCSVLTPFIIISSKAIEDSVLYSTDIDFVIGDENALITTIEYSF</sequence>
<proteinExistence type="predicted"/>
<gene>
    <name evidence="1" type="ORF">METZ01_LOCUS291378</name>
</gene>
<reference evidence="1" key="1">
    <citation type="submission" date="2018-05" db="EMBL/GenBank/DDBJ databases">
        <authorList>
            <person name="Lanie J.A."/>
            <person name="Ng W.-L."/>
            <person name="Kazmierczak K.M."/>
            <person name="Andrzejewski T.M."/>
            <person name="Davidsen T.M."/>
            <person name="Wayne K.J."/>
            <person name="Tettelin H."/>
            <person name="Glass J.I."/>
            <person name="Rusch D."/>
            <person name="Podicherti R."/>
            <person name="Tsui H.-C.T."/>
            <person name="Winkler M.E."/>
        </authorList>
    </citation>
    <scope>NUCLEOTIDE SEQUENCE</scope>
</reference>
<dbReference type="AlphaFoldDB" id="A0A382LNZ3"/>
<evidence type="ECO:0000313" key="1">
    <source>
        <dbReference type="EMBL" id="SVC38524.1"/>
    </source>
</evidence>
<organism evidence="1">
    <name type="scientific">marine metagenome</name>
    <dbReference type="NCBI Taxonomy" id="408172"/>
    <lineage>
        <taxon>unclassified sequences</taxon>
        <taxon>metagenomes</taxon>
        <taxon>ecological metagenomes</taxon>
    </lineage>
</organism>
<name>A0A382LNZ3_9ZZZZ</name>
<dbReference type="EMBL" id="UINC01088371">
    <property type="protein sequence ID" value="SVC38524.1"/>
    <property type="molecule type" value="Genomic_DNA"/>
</dbReference>